<dbReference type="AlphaFoldDB" id="A0A0F9CWF0"/>
<name>A0A0F9CWF0_9ZZZZ</name>
<dbReference type="EMBL" id="LAZR01042248">
    <property type="protein sequence ID" value="KKL09986.1"/>
    <property type="molecule type" value="Genomic_DNA"/>
</dbReference>
<comment type="caution">
    <text evidence="1">The sequence shown here is derived from an EMBL/GenBank/DDBJ whole genome shotgun (WGS) entry which is preliminary data.</text>
</comment>
<reference evidence="1" key="1">
    <citation type="journal article" date="2015" name="Nature">
        <title>Complex archaea that bridge the gap between prokaryotes and eukaryotes.</title>
        <authorList>
            <person name="Spang A."/>
            <person name="Saw J.H."/>
            <person name="Jorgensen S.L."/>
            <person name="Zaremba-Niedzwiedzka K."/>
            <person name="Martijn J."/>
            <person name="Lind A.E."/>
            <person name="van Eijk R."/>
            <person name="Schleper C."/>
            <person name="Guy L."/>
            <person name="Ettema T.J."/>
        </authorList>
    </citation>
    <scope>NUCLEOTIDE SEQUENCE</scope>
</reference>
<proteinExistence type="predicted"/>
<evidence type="ECO:0000313" key="1">
    <source>
        <dbReference type="EMBL" id="KKL09986.1"/>
    </source>
</evidence>
<organism evidence="1">
    <name type="scientific">marine sediment metagenome</name>
    <dbReference type="NCBI Taxonomy" id="412755"/>
    <lineage>
        <taxon>unclassified sequences</taxon>
        <taxon>metagenomes</taxon>
        <taxon>ecological metagenomes</taxon>
    </lineage>
</organism>
<gene>
    <name evidence="1" type="ORF">LCGC14_2560360</name>
</gene>
<protein>
    <submittedName>
        <fullName evidence="1">Uncharacterized protein</fullName>
    </submittedName>
</protein>
<accession>A0A0F9CWF0</accession>
<sequence length="272" mass="30360">MQDDMVSPAEALHVLGTCLTEDEKEELVSIRHQLSEEIDWKDLVSSMKAEFLCLIDGVIIDGNCSKVIPFELLRDTEQDYLYGDHENVDTRKRFVMLLLIKKLLGALKQSVKKDLDGILEDILDFEVEDELKSIAEGREVEAQGELDVNAVVTPQADGTIKCFHTHKTVRKIPADGKDRKLDVLQTQCRQCGDDIGKPRVCGNPFRGVSKDPKVCKHEEAEWKEGEEGQTAICYDCGEAAPNPGKYKWSAVGLEPLGDDPAQDIMEVIIPHA</sequence>